<evidence type="ECO:0000313" key="1">
    <source>
        <dbReference type="Ensembl" id="ENSOARP00020028933.1"/>
    </source>
</evidence>
<name>A0AC11CDT4_SHEEP</name>
<reference evidence="1" key="1">
    <citation type="submission" date="2020-11" db="EMBL/GenBank/DDBJ databases">
        <authorList>
            <person name="Davenport K.M."/>
            <person name="Bickhart D.M."/>
            <person name="Smith T.P.L."/>
            <person name="Murdoch B.M."/>
            <person name="Rosen B.D."/>
        </authorList>
    </citation>
    <scope>NUCLEOTIDE SEQUENCE [LARGE SCALE GENOMIC DNA]</scope>
    <source>
        <strain evidence="1">OAR_USU_Benz2616</strain>
    </source>
</reference>
<reference evidence="1" key="3">
    <citation type="submission" date="2025-09" db="UniProtKB">
        <authorList>
            <consortium name="Ensembl"/>
        </authorList>
    </citation>
    <scope>IDENTIFICATION</scope>
</reference>
<protein>
    <submittedName>
        <fullName evidence="1">Uncharacterized protein</fullName>
    </submittedName>
</protein>
<proteinExistence type="predicted"/>
<dbReference type="Ensembl" id="ENSOART00020035030.2">
    <property type="protein sequence ID" value="ENSOARP00020028933.1"/>
    <property type="gene ID" value="ENSOARG00020022547.2"/>
</dbReference>
<organism evidence="1">
    <name type="scientific">Ovis aries</name>
    <name type="common">Sheep</name>
    <dbReference type="NCBI Taxonomy" id="9940"/>
    <lineage>
        <taxon>Eukaryota</taxon>
        <taxon>Metazoa</taxon>
        <taxon>Chordata</taxon>
        <taxon>Craniata</taxon>
        <taxon>Vertebrata</taxon>
        <taxon>Euteleostomi</taxon>
        <taxon>Mammalia</taxon>
        <taxon>Eutheria</taxon>
        <taxon>Laurasiatheria</taxon>
        <taxon>Artiodactyla</taxon>
        <taxon>Ruminantia</taxon>
        <taxon>Pecora</taxon>
        <taxon>Bovidae</taxon>
        <taxon>Caprinae</taxon>
        <taxon>Ovis</taxon>
    </lineage>
</organism>
<accession>A0AC11CDT4</accession>
<reference evidence="1" key="2">
    <citation type="submission" date="2025-08" db="UniProtKB">
        <authorList>
            <consortium name="Ensembl"/>
        </authorList>
    </citation>
    <scope>IDENTIFICATION</scope>
</reference>
<sequence length="340" mass="38262">SSSLRENRLELLGSVCWSLSPPSLAPPQTFTSLPANADWISVLSSRLWDMPLHHLSIPGSHGTMIYCLNKKSQEVSHKESRLLQLLGKVLPCVTLPMVLKWSTTQGGSAGTLRPWTQFQPLHHEAAGCWWEDLWMAHMEEGTERNLHSVHMVYMMALMEKALTEILERLENHPQEVVILVCRNFKGMMEDLHEYLMGCIENILGDMLCPRGKVPTLHQLWSQGQQVILSYKDKTSMSQHAELWPSIPYWWGDQLEPQDFVHCLECMKSCSHPGELFMAGINLTENLEFICIHLVSGEAGPVGHPGSAAGCTNTIAGHFIWADGFVGDHHQVELEAKLLWG</sequence>